<comment type="similarity">
    <text evidence="1 8">Belongs to the peptidase S8 family.</text>
</comment>
<evidence type="ECO:0000256" key="7">
    <source>
        <dbReference type="PIRSR" id="PIRSR615500-1"/>
    </source>
</evidence>
<feature type="active site" description="Charge relay system" evidence="7 8">
    <location>
        <position position="477"/>
    </location>
</feature>
<keyword evidence="12" id="KW-1185">Reference proteome</keyword>
<evidence type="ECO:0000256" key="5">
    <source>
        <dbReference type="ARBA" id="ARBA00022825"/>
    </source>
</evidence>
<dbReference type="VEuPathDB" id="FungiDB:HMPREF1541_01221"/>
<dbReference type="PANTHER" id="PTHR43399:SF4">
    <property type="entry name" value="CELL WALL-ASSOCIATED PROTEASE"/>
    <property type="match status" value="1"/>
</dbReference>
<dbReference type="RefSeq" id="XP_008711743.1">
    <property type="nucleotide sequence ID" value="XM_008713521.1"/>
</dbReference>
<protein>
    <recommendedName>
        <fullName evidence="10">Peptidase S8/S53 domain-containing protein</fullName>
    </recommendedName>
</protein>
<dbReference type="EMBL" id="KB822711">
    <property type="protein sequence ID" value="ETN47031.1"/>
    <property type="molecule type" value="Genomic_DNA"/>
</dbReference>
<evidence type="ECO:0000256" key="6">
    <source>
        <dbReference type="ARBA" id="ARBA00023145"/>
    </source>
</evidence>
<feature type="region of interest" description="Disordered" evidence="9">
    <location>
        <begin position="528"/>
        <end position="547"/>
    </location>
</feature>
<organism evidence="11 12">
    <name type="scientific">Cyphellophora europaea (strain CBS 101466)</name>
    <name type="common">Phialophora europaea</name>
    <dbReference type="NCBI Taxonomy" id="1220924"/>
    <lineage>
        <taxon>Eukaryota</taxon>
        <taxon>Fungi</taxon>
        <taxon>Dikarya</taxon>
        <taxon>Ascomycota</taxon>
        <taxon>Pezizomycotina</taxon>
        <taxon>Eurotiomycetes</taxon>
        <taxon>Chaetothyriomycetidae</taxon>
        <taxon>Chaetothyriales</taxon>
        <taxon>Cyphellophoraceae</taxon>
        <taxon>Cyphellophora</taxon>
    </lineage>
</organism>
<evidence type="ECO:0000256" key="4">
    <source>
        <dbReference type="ARBA" id="ARBA00022801"/>
    </source>
</evidence>
<dbReference type="InterPro" id="IPR036852">
    <property type="entry name" value="Peptidase_S8/S53_dom_sf"/>
</dbReference>
<dbReference type="InterPro" id="IPR034058">
    <property type="entry name" value="TagA/B/C/D_pept_dom"/>
</dbReference>
<proteinExistence type="inferred from homology"/>
<dbReference type="InterPro" id="IPR000209">
    <property type="entry name" value="Peptidase_S8/S53_dom"/>
</dbReference>
<keyword evidence="5 8" id="KW-0720">Serine protease</keyword>
<dbReference type="PROSITE" id="PS00138">
    <property type="entry name" value="SUBTILASE_SER"/>
    <property type="match status" value="1"/>
</dbReference>
<dbReference type="HOGENOM" id="CLU_011786_1_0_1"/>
<keyword evidence="2 8" id="KW-0645">Protease</keyword>
<dbReference type="eggNOG" id="ENOG502QSWT">
    <property type="taxonomic scope" value="Eukaryota"/>
</dbReference>
<dbReference type="STRING" id="1220924.W2SE76"/>
<dbReference type="SUPFAM" id="SSF52743">
    <property type="entry name" value="Subtilisin-like"/>
    <property type="match status" value="1"/>
</dbReference>
<dbReference type="Gene3D" id="3.40.50.200">
    <property type="entry name" value="Peptidase S8/S53 domain"/>
    <property type="match status" value="1"/>
</dbReference>
<evidence type="ECO:0000256" key="9">
    <source>
        <dbReference type="SAM" id="MobiDB-lite"/>
    </source>
</evidence>
<dbReference type="InterPro" id="IPR008979">
    <property type="entry name" value="Galactose-bd-like_sf"/>
</dbReference>
<dbReference type="GeneID" id="19968560"/>
<keyword evidence="3" id="KW-0732">Signal</keyword>
<accession>W2SE76</accession>
<dbReference type="OrthoDB" id="3556949at2759"/>
<sequence length="670" mass="70660">MVLITCNGNTLDTSTPATARQTLAESATSQIDSNYIIVNAKEPLKKAQKQALADNNVAVLEYIANNSYICRYEPRDLGAVRNLDFVAYTDVYPTSFVVNPSLRRHTVGPPGHISSRTHTVDVVLHRGCEFGGCKKAICEAAHVDPEDVTVCKGKVRLHVQEQHLDALAAIDNVAFIQEVHPNRLFNNVARGILKVEDVDINGTALDGSGQVVAVGDTGIDSEHPAFAGEDRIKKLIALGRQGRTNDPDGHGTHVCGSVLGNATLSNGELIQGTAPSATLVMQSLLDSRGGLGGIPTDLEELFGPAYAEGARVHNNSWGSSTPGLAYDQSAREIDEFVENNTDMVIVFAAGNDGVDGDQNGVIDLRQIGSQAAAKNCITVGASENNRPELTVAYGVSAGGGQRDPRYAAEPIYGDQYADDPNGMAAFSSRGPTRERRIKPDVVSPGTCILSAKSSAAAASTYYGESPDPQYMFESGTSMAAPLATGCAALIRQFLKPIADPSTGDYSPSAALVKALLINGAVELTGQYNPSEAGASPNPNSGWGRISVADSALTPSGTAGYGEHDGLDEDETFEFTINVPETGKTLKVTLVWTDPAGAELQNDLDLTVSSAAAGGGSERHGNMGTGSGFDRANNVEQVKWEGVPQGEMGVRVSVHRLTSERQGFAYAWKVV</sequence>
<dbReference type="PROSITE" id="PS51892">
    <property type="entry name" value="SUBTILASE"/>
    <property type="match status" value="1"/>
</dbReference>
<feature type="active site" description="Charge relay system" evidence="7 8">
    <location>
        <position position="216"/>
    </location>
</feature>
<dbReference type="InterPro" id="IPR023828">
    <property type="entry name" value="Peptidase_S8_Ser-AS"/>
</dbReference>
<dbReference type="InParanoid" id="W2SE76"/>
<dbReference type="Proteomes" id="UP000030752">
    <property type="component" value="Unassembled WGS sequence"/>
</dbReference>
<dbReference type="PROSITE" id="PS00137">
    <property type="entry name" value="SUBTILASE_HIS"/>
    <property type="match status" value="1"/>
</dbReference>
<name>W2SE76_CYPE1</name>
<evidence type="ECO:0000256" key="1">
    <source>
        <dbReference type="ARBA" id="ARBA00011073"/>
    </source>
</evidence>
<dbReference type="InterPro" id="IPR015500">
    <property type="entry name" value="Peptidase_S8_subtilisin-rel"/>
</dbReference>
<dbReference type="Gene3D" id="2.60.120.380">
    <property type="match status" value="1"/>
</dbReference>
<reference evidence="11 12" key="1">
    <citation type="submission" date="2013-03" db="EMBL/GenBank/DDBJ databases">
        <title>The Genome Sequence of Phialophora europaea CBS 101466.</title>
        <authorList>
            <consortium name="The Broad Institute Genomics Platform"/>
            <person name="Cuomo C."/>
            <person name="de Hoog S."/>
            <person name="Gorbushina A."/>
            <person name="Walker B."/>
            <person name="Young S.K."/>
            <person name="Zeng Q."/>
            <person name="Gargeya S."/>
            <person name="Fitzgerald M."/>
            <person name="Haas B."/>
            <person name="Abouelleil A."/>
            <person name="Allen A.W."/>
            <person name="Alvarado L."/>
            <person name="Arachchi H.M."/>
            <person name="Berlin A.M."/>
            <person name="Chapman S.B."/>
            <person name="Gainer-Dewar J."/>
            <person name="Goldberg J."/>
            <person name="Griggs A."/>
            <person name="Gujja S."/>
            <person name="Hansen M."/>
            <person name="Howarth C."/>
            <person name="Imamovic A."/>
            <person name="Ireland A."/>
            <person name="Larimer J."/>
            <person name="McCowan C."/>
            <person name="Murphy C."/>
            <person name="Pearson M."/>
            <person name="Poon T.W."/>
            <person name="Priest M."/>
            <person name="Roberts A."/>
            <person name="Saif S."/>
            <person name="Shea T."/>
            <person name="Sisk P."/>
            <person name="Sykes S."/>
            <person name="Wortman J."/>
            <person name="Nusbaum C."/>
            <person name="Birren B."/>
        </authorList>
    </citation>
    <scope>NUCLEOTIDE SEQUENCE [LARGE SCALE GENOMIC DNA]</scope>
    <source>
        <strain evidence="11 12">CBS 101466</strain>
    </source>
</reference>
<dbReference type="SUPFAM" id="SSF49785">
    <property type="entry name" value="Galactose-binding domain-like"/>
    <property type="match status" value="1"/>
</dbReference>
<keyword evidence="6" id="KW-0865">Zymogen</keyword>
<dbReference type="CDD" id="cd04842">
    <property type="entry name" value="Peptidases_S8_Kp43_protease"/>
    <property type="match status" value="1"/>
</dbReference>
<dbReference type="InterPro" id="IPR051048">
    <property type="entry name" value="Peptidase_S8/S53_subtilisin"/>
</dbReference>
<evidence type="ECO:0000313" key="11">
    <source>
        <dbReference type="EMBL" id="ETN47031.1"/>
    </source>
</evidence>
<dbReference type="PANTHER" id="PTHR43399">
    <property type="entry name" value="SUBTILISIN-RELATED"/>
    <property type="match status" value="1"/>
</dbReference>
<dbReference type="GO" id="GO:0004252">
    <property type="term" value="F:serine-type endopeptidase activity"/>
    <property type="evidence" value="ECO:0007669"/>
    <property type="project" value="UniProtKB-UniRule"/>
</dbReference>
<dbReference type="PRINTS" id="PR00723">
    <property type="entry name" value="SUBTILISIN"/>
</dbReference>
<dbReference type="Pfam" id="PF00082">
    <property type="entry name" value="Peptidase_S8"/>
    <property type="match status" value="1"/>
</dbReference>
<gene>
    <name evidence="11" type="ORF">HMPREF1541_01221</name>
</gene>
<evidence type="ECO:0000256" key="3">
    <source>
        <dbReference type="ARBA" id="ARBA00022729"/>
    </source>
</evidence>
<keyword evidence="4 8" id="KW-0378">Hydrolase</keyword>
<evidence type="ECO:0000313" key="12">
    <source>
        <dbReference type="Proteomes" id="UP000030752"/>
    </source>
</evidence>
<feature type="domain" description="Peptidase S8/S53" evidence="10">
    <location>
        <begin position="207"/>
        <end position="529"/>
    </location>
</feature>
<evidence type="ECO:0000256" key="2">
    <source>
        <dbReference type="ARBA" id="ARBA00022670"/>
    </source>
</evidence>
<evidence type="ECO:0000259" key="10">
    <source>
        <dbReference type="Pfam" id="PF00082"/>
    </source>
</evidence>
<evidence type="ECO:0000256" key="8">
    <source>
        <dbReference type="PROSITE-ProRule" id="PRU01240"/>
    </source>
</evidence>
<feature type="active site" description="Charge relay system" evidence="7 8">
    <location>
        <position position="250"/>
    </location>
</feature>
<dbReference type="InterPro" id="IPR022398">
    <property type="entry name" value="Peptidase_S8_His-AS"/>
</dbReference>
<dbReference type="GO" id="GO:0006508">
    <property type="term" value="P:proteolysis"/>
    <property type="evidence" value="ECO:0007669"/>
    <property type="project" value="UniProtKB-KW"/>
</dbReference>
<dbReference type="AlphaFoldDB" id="W2SE76"/>